<dbReference type="InterPro" id="IPR011659">
    <property type="entry name" value="WD40"/>
</dbReference>
<protein>
    <submittedName>
        <fullName evidence="1">WD40-like Beta Propeller Repeat</fullName>
    </submittedName>
</protein>
<keyword evidence="2" id="KW-1185">Reference proteome</keyword>
<evidence type="ECO:0000313" key="1">
    <source>
        <dbReference type="EMBL" id="SDS12134.1"/>
    </source>
</evidence>
<dbReference type="GeneID" id="90592558"/>
<accession>A0ABY0U7G7</accession>
<dbReference type="Gene3D" id="2.120.10.30">
    <property type="entry name" value="TolB, C-terminal domain"/>
    <property type="match status" value="1"/>
</dbReference>
<dbReference type="EMBL" id="LT629754">
    <property type="protein sequence ID" value="SDS12134.1"/>
    <property type="molecule type" value="Genomic_DNA"/>
</dbReference>
<organism evidence="1 2">
    <name type="scientific">Maribacter dokdonensis</name>
    <dbReference type="NCBI Taxonomy" id="320912"/>
    <lineage>
        <taxon>Bacteria</taxon>
        <taxon>Pseudomonadati</taxon>
        <taxon>Bacteroidota</taxon>
        <taxon>Flavobacteriia</taxon>
        <taxon>Flavobacteriales</taxon>
        <taxon>Flavobacteriaceae</taxon>
        <taxon>Maribacter</taxon>
    </lineage>
</organism>
<sequence length="409" mass="45738">MNNSFKISLLFACMATMGYGQDLAYNDSSTSFLERKVTEVSNRAENYNKLKSLGYSDEEIFEDLGNANFLTKKYENALYWYGKLMEISEDGTLKKSYQKRFDHAVSQLGKEVQNEIADENWTELVKDDYKMTRNVIHSRLTSNNRRNFLPWDDNQVSSEFAATTKTPAKKASGEYAPPVALTNGGNTAYYSKTVYRKPVTGMFSKKKAVHKIYKADKVGGEWKKITEVAVCPGDYSAKHPAVSPDGSRLFFASNMPGTFGEYDIYVATIQKNGMLGQAKNLGKKVNTAKNDIHPNPISNGSLVFASDGREGYGGLDVYMVEVGQRSVGLAVNMGNTINSSYDEYSVNLLQGDGSGYVVSNRIAKGKHTQNVAFNLNDKPINERDRDDRFLEAFNSEKQMQYSSSVFEDE</sequence>
<evidence type="ECO:0000313" key="2">
    <source>
        <dbReference type="Proteomes" id="UP000199574"/>
    </source>
</evidence>
<reference evidence="1 2" key="1">
    <citation type="submission" date="2016-10" db="EMBL/GenBank/DDBJ databases">
        <authorList>
            <person name="Varghese N."/>
            <person name="Submissions S."/>
        </authorList>
    </citation>
    <scope>NUCLEOTIDE SEQUENCE [LARGE SCALE GENOMIC DNA]</scope>
    <source>
        <strain evidence="1 2">MAR_2009_60</strain>
    </source>
</reference>
<gene>
    <name evidence="1" type="ORF">SAMN05192545_0812</name>
</gene>
<proteinExistence type="predicted"/>
<dbReference type="Proteomes" id="UP000199574">
    <property type="component" value="Chromosome I"/>
</dbReference>
<name>A0ABY0U7G7_9FLAO</name>
<dbReference type="RefSeq" id="WP_091602994.1">
    <property type="nucleotide sequence ID" value="NZ_LT629754.1"/>
</dbReference>
<dbReference type="Pfam" id="PF07676">
    <property type="entry name" value="PD40"/>
    <property type="match status" value="1"/>
</dbReference>
<dbReference type="SUPFAM" id="SSF82171">
    <property type="entry name" value="DPP6 N-terminal domain-like"/>
    <property type="match status" value="1"/>
</dbReference>
<dbReference type="InterPro" id="IPR011042">
    <property type="entry name" value="6-blade_b-propeller_TolB-like"/>
</dbReference>